<dbReference type="EMBL" id="BMMI01000007">
    <property type="protein sequence ID" value="GGL78505.1"/>
    <property type="molecule type" value="Genomic_DNA"/>
</dbReference>
<evidence type="ECO:0000313" key="6">
    <source>
        <dbReference type="Proteomes" id="UP000552836"/>
    </source>
</evidence>
<organism evidence="5 6">
    <name type="scientific">Modestobacter marinus</name>
    <dbReference type="NCBI Taxonomy" id="477641"/>
    <lineage>
        <taxon>Bacteria</taxon>
        <taxon>Bacillati</taxon>
        <taxon>Actinomycetota</taxon>
        <taxon>Actinomycetes</taxon>
        <taxon>Geodermatophilales</taxon>
        <taxon>Geodermatophilaceae</taxon>
        <taxon>Modestobacter</taxon>
    </lineage>
</organism>
<evidence type="ECO:0000313" key="5">
    <source>
        <dbReference type="EMBL" id="NIH68978.1"/>
    </source>
</evidence>
<reference evidence="7" key="2">
    <citation type="journal article" date="2019" name="Int. J. Syst. Evol. Microbiol.">
        <title>The Global Catalogue of Microorganisms (GCM) 10K type strain sequencing project: providing services to taxonomists for standard genome sequencing and annotation.</title>
        <authorList>
            <consortium name="The Broad Institute Genomics Platform"/>
            <consortium name="The Broad Institute Genome Sequencing Center for Infectious Disease"/>
            <person name="Wu L."/>
            <person name="Ma J."/>
        </authorList>
    </citation>
    <scope>NUCLEOTIDE SEQUENCE [LARGE SCALE GENOMIC DNA]</scope>
    <source>
        <strain evidence="7">CGMCC 4.5581</strain>
    </source>
</reference>
<evidence type="ECO:0000313" key="4">
    <source>
        <dbReference type="EMBL" id="GGL78505.1"/>
    </source>
</evidence>
<feature type="transmembrane region" description="Helical" evidence="2">
    <location>
        <begin position="273"/>
        <end position="296"/>
    </location>
</feature>
<feature type="transmembrane region" description="Helical" evidence="2">
    <location>
        <begin position="250"/>
        <end position="268"/>
    </location>
</feature>
<proteinExistence type="predicted"/>
<dbReference type="PANTHER" id="PTHR30590">
    <property type="entry name" value="INNER MEMBRANE PROTEIN"/>
    <property type="match status" value="1"/>
</dbReference>
<evidence type="ECO:0000256" key="2">
    <source>
        <dbReference type="SAM" id="Phobius"/>
    </source>
</evidence>
<dbReference type="RefSeq" id="WP_166756583.1">
    <property type="nucleotide sequence ID" value="NZ_BAABJU010000003.1"/>
</dbReference>
<accession>A0A846LU38</accession>
<evidence type="ECO:0000313" key="7">
    <source>
        <dbReference type="Proteomes" id="UP000648663"/>
    </source>
</evidence>
<protein>
    <submittedName>
        <fullName evidence="5">Putative membrane protein</fullName>
    </submittedName>
</protein>
<feature type="transmembrane region" description="Helical" evidence="2">
    <location>
        <begin position="405"/>
        <end position="423"/>
    </location>
</feature>
<gene>
    <name evidence="5" type="ORF">FB380_003466</name>
    <name evidence="4" type="ORF">GCM10011589_38210</name>
</gene>
<evidence type="ECO:0000256" key="1">
    <source>
        <dbReference type="SAM" id="MobiDB-lite"/>
    </source>
</evidence>
<evidence type="ECO:0000259" key="3">
    <source>
        <dbReference type="Pfam" id="PF07786"/>
    </source>
</evidence>
<reference evidence="4" key="4">
    <citation type="submission" date="2024-05" db="EMBL/GenBank/DDBJ databases">
        <authorList>
            <person name="Sun Q."/>
            <person name="Zhou Y."/>
        </authorList>
    </citation>
    <scope>NUCLEOTIDE SEQUENCE</scope>
    <source>
        <strain evidence="4">CGMCC 4.5581</strain>
    </source>
</reference>
<feature type="transmembrane region" description="Helical" evidence="2">
    <location>
        <begin position="145"/>
        <end position="165"/>
    </location>
</feature>
<dbReference type="InterPro" id="IPR052529">
    <property type="entry name" value="Bact_Transport_Assoc"/>
</dbReference>
<comment type="caution">
    <text evidence="5">The sequence shown here is derived from an EMBL/GenBank/DDBJ whole genome shotgun (WGS) entry which is preliminary data.</text>
</comment>
<feature type="transmembrane region" description="Helical" evidence="2">
    <location>
        <begin position="115"/>
        <end position="133"/>
    </location>
</feature>
<reference evidence="4" key="1">
    <citation type="journal article" date="2014" name="Int. J. Syst. Evol. Microbiol.">
        <title>Complete genome of a new Firmicutes species belonging to the dominant human colonic microbiota ('Ruminococcus bicirculans') reveals two chromosomes and a selective capacity to utilize plant glucans.</title>
        <authorList>
            <consortium name="NISC Comparative Sequencing Program"/>
            <person name="Wegmann U."/>
            <person name="Louis P."/>
            <person name="Goesmann A."/>
            <person name="Henrissat B."/>
            <person name="Duncan S.H."/>
            <person name="Flint H.J."/>
        </authorList>
    </citation>
    <scope>NUCLEOTIDE SEQUENCE</scope>
    <source>
        <strain evidence="4">CGMCC 4.5581</strain>
    </source>
</reference>
<dbReference type="InterPro" id="IPR012429">
    <property type="entry name" value="HGSNAT_cat"/>
</dbReference>
<dbReference type="AlphaFoldDB" id="A0A846LU38"/>
<feature type="region of interest" description="Disordered" evidence="1">
    <location>
        <begin position="1"/>
        <end position="71"/>
    </location>
</feature>
<dbReference type="Pfam" id="PF07786">
    <property type="entry name" value="HGSNAT_cat"/>
    <property type="match status" value="1"/>
</dbReference>
<dbReference type="Proteomes" id="UP000552836">
    <property type="component" value="Unassembled WGS sequence"/>
</dbReference>
<dbReference type="PANTHER" id="PTHR30590:SF2">
    <property type="entry name" value="INNER MEMBRANE PROTEIN"/>
    <property type="match status" value="1"/>
</dbReference>
<keyword evidence="7" id="KW-1185">Reference proteome</keyword>
<name>A0A846LU38_9ACTN</name>
<keyword evidence="2" id="KW-0472">Membrane</keyword>
<feature type="transmembrane region" description="Helical" evidence="2">
    <location>
        <begin position="379"/>
        <end position="399"/>
    </location>
</feature>
<dbReference type="EMBL" id="JAAMPA010000002">
    <property type="protein sequence ID" value="NIH68978.1"/>
    <property type="molecule type" value="Genomic_DNA"/>
</dbReference>
<feature type="domain" description="Heparan-alpha-glucosaminide N-acetyltransferase catalytic" evidence="3">
    <location>
        <begin position="73"/>
        <end position="270"/>
    </location>
</feature>
<dbReference type="Proteomes" id="UP000648663">
    <property type="component" value="Unassembled WGS sequence"/>
</dbReference>
<feature type="transmembrane region" description="Helical" evidence="2">
    <location>
        <begin position="171"/>
        <end position="189"/>
    </location>
</feature>
<keyword evidence="2" id="KW-0812">Transmembrane</keyword>
<sequence length="462" mass="46469">MSSSPDIEGTVSGAPPAPGSMPVPAGSSTAAPAVRPPVPGGVPQLPHACDVVPSGDVAGTPSSTAGPARSTPRLVGIDAARGFALVGMIAVHNLDATDADGTASLAWTLSAGKSAALFALLAGVGIAFASGGRRRPTGRTWTAQAASLLVRALLIGAVGLALGYLVPTDSAGVILPYYAVLFVLAVPLLSLSSRALVVLATVVVVAVPGLSHLLRAGTEPVVVPNLTFTALLDHPLQALTELTLTGQYPALAWTAYLCVGLALGRAALSSRLVLAGVVLVGAALAVVPVAVSWLLLDVSGGRARLEEVALQSMTSAEYADVVASGWSGTTPTDTGWWLATMAPHSGTSLDLAHTIGVALVVLGVCILLGRLTTSLLRPLAAAGSMTLTLYCLHLVLLSAPALPGGPAGFLLQVAVVVAFALLWSRSHARGPFEEIVAEAAGAVRRSVAAAGATEHRGAHRRG</sequence>
<feature type="transmembrane region" description="Helical" evidence="2">
    <location>
        <begin position="196"/>
        <end position="214"/>
    </location>
</feature>
<feature type="transmembrane region" description="Helical" evidence="2">
    <location>
        <begin position="351"/>
        <end position="372"/>
    </location>
</feature>
<keyword evidence="2" id="KW-1133">Transmembrane helix</keyword>
<reference evidence="5 6" key="3">
    <citation type="submission" date="2020-02" db="EMBL/GenBank/DDBJ databases">
        <title>Sequencing the genomes of 1000 actinobacteria strains.</title>
        <authorList>
            <person name="Klenk H.-P."/>
        </authorList>
    </citation>
    <scope>NUCLEOTIDE SEQUENCE [LARGE SCALE GENOMIC DNA]</scope>
    <source>
        <strain evidence="5 6">DSM 45201</strain>
    </source>
</reference>